<organism evidence="1 2">
    <name type="scientific">Marinobacter lacisalsi</name>
    <dbReference type="NCBI Taxonomy" id="475979"/>
    <lineage>
        <taxon>Bacteria</taxon>
        <taxon>Pseudomonadati</taxon>
        <taxon>Pseudomonadota</taxon>
        <taxon>Gammaproteobacteria</taxon>
        <taxon>Pseudomonadales</taxon>
        <taxon>Marinobacteraceae</taxon>
        <taxon>Marinobacter</taxon>
    </lineage>
</organism>
<keyword evidence="2" id="KW-1185">Reference proteome</keyword>
<accession>A0ABV8QLW6</accession>
<comment type="caution">
    <text evidence="1">The sequence shown here is derived from an EMBL/GenBank/DDBJ whole genome shotgun (WGS) entry which is preliminary data.</text>
</comment>
<proteinExistence type="predicted"/>
<dbReference type="Gene3D" id="3.40.50.150">
    <property type="entry name" value="Vaccinia Virus protein VP39"/>
    <property type="match status" value="1"/>
</dbReference>
<dbReference type="InterPro" id="IPR010342">
    <property type="entry name" value="DUF938"/>
</dbReference>
<dbReference type="PANTHER" id="PTHR20974:SF0">
    <property type="entry name" value="UPF0585 PROTEIN CG18661"/>
    <property type="match status" value="1"/>
</dbReference>
<gene>
    <name evidence="1" type="ORF">ACFOZ5_18925</name>
</gene>
<name>A0ABV8QLW6_9GAMM</name>
<evidence type="ECO:0000313" key="1">
    <source>
        <dbReference type="EMBL" id="MFC4261099.1"/>
    </source>
</evidence>
<dbReference type="Proteomes" id="UP001595798">
    <property type="component" value="Unassembled WGS sequence"/>
</dbReference>
<reference evidence="2" key="1">
    <citation type="journal article" date="2019" name="Int. J. Syst. Evol. Microbiol.">
        <title>The Global Catalogue of Microorganisms (GCM) 10K type strain sequencing project: providing services to taxonomists for standard genome sequencing and annotation.</title>
        <authorList>
            <consortium name="The Broad Institute Genomics Platform"/>
            <consortium name="The Broad Institute Genome Sequencing Center for Infectious Disease"/>
            <person name="Wu L."/>
            <person name="Ma J."/>
        </authorList>
    </citation>
    <scope>NUCLEOTIDE SEQUENCE [LARGE SCALE GENOMIC DNA]</scope>
    <source>
        <strain evidence="2">CECT 7297</strain>
    </source>
</reference>
<dbReference type="Pfam" id="PF06080">
    <property type="entry name" value="DUF938"/>
    <property type="match status" value="1"/>
</dbReference>
<dbReference type="SUPFAM" id="SSF53335">
    <property type="entry name" value="S-adenosyl-L-methionine-dependent methyltransferases"/>
    <property type="match status" value="1"/>
</dbReference>
<dbReference type="InterPro" id="IPR029063">
    <property type="entry name" value="SAM-dependent_MTases_sf"/>
</dbReference>
<dbReference type="RefSeq" id="WP_379890294.1">
    <property type="nucleotide sequence ID" value="NZ_JBHSDI010000063.1"/>
</dbReference>
<dbReference type="PANTHER" id="PTHR20974">
    <property type="entry name" value="UPF0585 PROTEIN CG18661"/>
    <property type="match status" value="1"/>
</dbReference>
<dbReference type="EMBL" id="JBHSDI010000063">
    <property type="protein sequence ID" value="MFC4261099.1"/>
    <property type="molecule type" value="Genomic_DNA"/>
</dbReference>
<protein>
    <submittedName>
        <fullName evidence="1">DUF938 domain-containing protein</fullName>
    </submittedName>
</protein>
<sequence length="201" mass="22766">MSDPLPFSQACENNRQPILEQLTRLLPRPAAVLEIGTGTGQHAEYFAGQLPHLRWLPTDHPDNVWMCRQRLELADLPNVEAPVALDVSERPWTLPAFDHVYSANTAHIMAWEEVCEMFGGVAEGLDKDGCFCLYGPFNDHGEFTSESNRRFDQHLRARLPHMGLRNLQDLEALAANLGMSLYRNLEMPANNRLLLFRKTAS</sequence>
<evidence type="ECO:0000313" key="2">
    <source>
        <dbReference type="Proteomes" id="UP001595798"/>
    </source>
</evidence>